<dbReference type="InterPro" id="IPR002575">
    <property type="entry name" value="Aminoglycoside_PTrfase"/>
</dbReference>
<dbReference type="InterPro" id="IPR011009">
    <property type="entry name" value="Kinase-like_dom_sf"/>
</dbReference>
<dbReference type="Pfam" id="PF01636">
    <property type="entry name" value="APH"/>
    <property type="match status" value="1"/>
</dbReference>
<dbReference type="EMBL" id="ML987210">
    <property type="protein sequence ID" value="KAF2241816.1"/>
    <property type="molecule type" value="Genomic_DNA"/>
</dbReference>
<dbReference type="GeneID" id="54584585"/>
<dbReference type="AlphaFoldDB" id="A0A6A6HUN9"/>
<dbReference type="Proteomes" id="UP000800094">
    <property type="component" value="Unassembled WGS sequence"/>
</dbReference>
<keyword evidence="3" id="KW-1185">Reference proteome</keyword>
<accession>A0A6A6HUN9</accession>
<organism evidence="2 3">
    <name type="scientific">Trematosphaeria pertusa</name>
    <dbReference type="NCBI Taxonomy" id="390896"/>
    <lineage>
        <taxon>Eukaryota</taxon>
        <taxon>Fungi</taxon>
        <taxon>Dikarya</taxon>
        <taxon>Ascomycota</taxon>
        <taxon>Pezizomycotina</taxon>
        <taxon>Dothideomycetes</taxon>
        <taxon>Pleosporomycetidae</taxon>
        <taxon>Pleosporales</taxon>
        <taxon>Massarineae</taxon>
        <taxon>Trematosphaeriaceae</taxon>
        <taxon>Trematosphaeria</taxon>
    </lineage>
</organism>
<proteinExistence type="predicted"/>
<dbReference type="SUPFAM" id="SSF56112">
    <property type="entry name" value="Protein kinase-like (PK-like)"/>
    <property type="match status" value="1"/>
</dbReference>
<dbReference type="OrthoDB" id="8300194at2759"/>
<protein>
    <recommendedName>
        <fullName evidence="1">Aminoglycoside phosphotransferase domain-containing protein</fullName>
    </recommendedName>
</protein>
<dbReference type="RefSeq" id="XP_033676820.1">
    <property type="nucleotide sequence ID" value="XM_033831255.1"/>
</dbReference>
<name>A0A6A6HUN9_9PLEO</name>
<sequence length="235" mass="27324">MGAEEPCEACSWTSERQHSSRYISHVKLFYSMSDRGACFEVQNIRFLEERTTIPIPKVTLDYYDNDRYFMLTERIPGDLLSNVWGQFMQSLGEQPLYSAFLFPNGYGVPHGPLSSDDELWAELATGLEDLPEQALRRLRERMPPAEPYTFTHGDLAIVNIIESSGYYPIWWEFTCAGIGLGQEDHEWKALLREYMPSYQVAREFWVDLYALRTYPDLNERGKAVLARLQRDQVIE</sequence>
<evidence type="ECO:0000313" key="3">
    <source>
        <dbReference type="Proteomes" id="UP000800094"/>
    </source>
</evidence>
<reference evidence="2" key="1">
    <citation type="journal article" date="2020" name="Stud. Mycol.">
        <title>101 Dothideomycetes genomes: a test case for predicting lifestyles and emergence of pathogens.</title>
        <authorList>
            <person name="Haridas S."/>
            <person name="Albert R."/>
            <person name="Binder M."/>
            <person name="Bloem J."/>
            <person name="Labutti K."/>
            <person name="Salamov A."/>
            <person name="Andreopoulos B."/>
            <person name="Baker S."/>
            <person name="Barry K."/>
            <person name="Bills G."/>
            <person name="Bluhm B."/>
            <person name="Cannon C."/>
            <person name="Castanera R."/>
            <person name="Culley D."/>
            <person name="Daum C."/>
            <person name="Ezra D."/>
            <person name="Gonzalez J."/>
            <person name="Henrissat B."/>
            <person name="Kuo A."/>
            <person name="Liang C."/>
            <person name="Lipzen A."/>
            <person name="Lutzoni F."/>
            <person name="Magnuson J."/>
            <person name="Mondo S."/>
            <person name="Nolan M."/>
            <person name="Ohm R."/>
            <person name="Pangilinan J."/>
            <person name="Park H.-J."/>
            <person name="Ramirez L."/>
            <person name="Alfaro M."/>
            <person name="Sun H."/>
            <person name="Tritt A."/>
            <person name="Yoshinaga Y."/>
            <person name="Zwiers L.-H."/>
            <person name="Turgeon B."/>
            <person name="Goodwin S."/>
            <person name="Spatafora J."/>
            <person name="Crous P."/>
            <person name="Grigoriev I."/>
        </authorList>
    </citation>
    <scope>NUCLEOTIDE SEQUENCE</scope>
    <source>
        <strain evidence="2">CBS 122368</strain>
    </source>
</reference>
<feature type="domain" description="Aminoglycoside phosphotransferase" evidence="1">
    <location>
        <begin position="39"/>
        <end position="161"/>
    </location>
</feature>
<evidence type="ECO:0000259" key="1">
    <source>
        <dbReference type="Pfam" id="PF01636"/>
    </source>
</evidence>
<gene>
    <name evidence="2" type="ORF">BU26DRAFT_535202</name>
</gene>
<evidence type="ECO:0000313" key="2">
    <source>
        <dbReference type="EMBL" id="KAF2241816.1"/>
    </source>
</evidence>